<keyword evidence="1" id="KW-0175">Coiled coil</keyword>
<keyword evidence="3" id="KW-1185">Reference proteome</keyword>
<organism evidence="2 3">
    <name type="scientific">Linnemannia exigua</name>
    <dbReference type="NCBI Taxonomy" id="604196"/>
    <lineage>
        <taxon>Eukaryota</taxon>
        <taxon>Fungi</taxon>
        <taxon>Fungi incertae sedis</taxon>
        <taxon>Mucoromycota</taxon>
        <taxon>Mortierellomycotina</taxon>
        <taxon>Mortierellomycetes</taxon>
        <taxon>Mortierellales</taxon>
        <taxon>Mortierellaceae</taxon>
        <taxon>Linnemannia</taxon>
    </lineage>
</organism>
<comment type="caution">
    <text evidence="2">The sequence shown here is derived from an EMBL/GenBank/DDBJ whole genome shotgun (WGS) entry which is preliminary data.</text>
</comment>
<sequence length="1133" mass="127584">MANATQTFRLGPDGEQVQLEAFYDCNAEQQVIYWDDISREFPTVHRVKNGNTRVSFARNKQRQWCDPPCIRLYPGVVLEVVPGSHATLDSSSLVNASLAEASEHDSIEDNASRLNLEPLAIVDTVTAPSILSSTAVSPAVKDTALATAAPPSYHILQRTQLTLQKSSAQLVQYEQSTQAGQVIQADTFKRGMQTMQDIRGDILALRTEVAKNDELKELQQTILTLQAAADAQTKRMEEMHQQSVELQERSLRMQQSALDRLALIQNKVAAILTQNYELHEYPIPRLFIVLPKEGTTRTETLSRGVRNLFAKQFKLYFLCECGDHTKPVDGRAQNPNLKHEIHLARHEGYDIDRPTEFFEKYGSYILTLLQMLKYGVTIAGVIVPPLGQLKIIDDLKDTAEGIDHVLKDIGSRVNSSIAYIEGLSGVQSQLSLPDPNASSTDSTTLGGLGALEGADLRQLESFLNSSDEGRVLGNLYRIFTLEGHVKWVCLDHYRENYRAEAAQDLWDVVQEVGGQYNETTGHVDTYLDSPIAARRFYSVLGSSRSVQSLFIQFRWVPSMQDLRDLQDTIKLTNICSLQLGSTGSGPLLPDVLNFSRRSDPILQMMSGGKIRTCDLRYWRGFLDRINNIPTTLSIQQLTLELSHKSPKTILRLISILQASPLLTELTCWCSEVDLVLDPIMAALENNKRTLALKLDVYVNDVSGRVNDLSWTRVEIEAGTSRILSIDLRVNTLEGTMLLYHPSVRNIHFMYIQKLPILLDALRRCLQVNTGLESVNVSCSTTDHLCLRLPEFQGLFTKYPHQIPRFRLAIGESVFMTSNIQDVDTGHLKLAINNSDIAAGYLSNIPNSCTVKVRALNLDSETTSDNINALLRFLDARPVQPRFKILKISLNAHSSPIILASIHEALQKYRVLQDSYIRVELNDVASGPLFASAHKREWSLLQDYANCIDLFGKLPLPPQSTSMETLIWSCRRLKRLQLVELHPPTEQEFWWILAMIRRVYSCSSFPTNSKSIVEPTRLRELVLKNCHLSHVQWRQLVDAIDILTLGFVYIEDLEGFSGSLLTVLVDRCISTAKELSALAESSEIFQDPFAIENLRDREQKNFQIILLQTSVEDAHIMKEEARLKAHNIGWVKIK</sequence>
<dbReference type="EMBL" id="JAAAIL010000024">
    <property type="protein sequence ID" value="KAG0281291.1"/>
    <property type="molecule type" value="Genomic_DNA"/>
</dbReference>
<dbReference type="PANTHER" id="PTHR47679:SF2">
    <property type="entry name" value="C-TERMINAL OF ROC (COR) DOMAIN-CONTAINING PROTEIN"/>
    <property type="match status" value="1"/>
</dbReference>
<dbReference type="Proteomes" id="UP001194580">
    <property type="component" value="Unassembled WGS sequence"/>
</dbReference>
<accession>A0AAD4DLI8</accession>
<evidence type="ECO:0000313" key="2">
    <source>
        <dbReference type="EMBL" id="KAG0281291.1"/>
    </source>
</evidence>
<dbReference type="PANTHER" id="PTHR47679">
    <property type="entry name" value="PROTEIN TORNADO 1"/>
    <property type="match status" value="1"/>
</dbReference>
<dbReference type="AlphaFoldDB" id="A0AAD4DLI8"/>
<protein>
    <submittedName>
        <fullName evidence="2">Uncharacterized protein</fullName>
    </submittedName>
</protein>
<proteinExistence type="predicted"/>
<evidence type="ECO:0000256" key="1">
    <source>
        <dbReference type="SAM" id="Coils"/>
    </source>
</evidence>
<feature type="coiled-coil region" evidence="1">
    <location>
        <begin position="215"/>
        <end position="249"/>
    </location>
</feature>
<gene>
    <name evidence="2" type="ORF">BGZ95_005190</name>
</gene>
<evidence type="ECO:0000313" key="3">
    <source>
        <dbReference type="Proteomes" id="UP001194580"/>
    </source>
</evidence>
<name>A0AAD4DLI8_9FUNG</name>
<reference evidence="2" key="1">
    <citation type="journal article" date="2020" name="Fungal Divers.">
        <title>Resolving the Mortierellaceae phylogeny through synthesis of multi-gene phylogenetics and phylogenomics.</title>
        <authorList>
            <person name="Vandepol N."/>
            <person name="Liber J."/>
            <person name="Desiro A."/>
            <person name="Na H."/>
            <person name="Kennedy M."/>
            <person name="Barry K."/>
            <person name="Grigoriev I.V."/>
            <person name="Miller A.N."/>
            <person name="O'Donnell K."/>
            <person name="Stajich J.E."/>
            <person name="Bonito G."/>
        </authorList>
    </citation>
    <scope>NUCLEOTIDE SEQUENCE</scope>
    <source>
        <strain evidence="2">NRRL 28262</strain>
    </source>
</reference>